<accession>A0ACC4DXY6</accession>
<dbReference type="EMBL" id="JBGNUJ010000004">
    <property type="protein sequence ID" value="KAL3960927.1"/>
    <property type="molecule type" value="Genomic_DNA"/>
</dbReference>
<organism evidence="1 2">
    <name type="scientific">Purpureocillium lilacinum</name>
    <name type="common">Paecilomyces lilacinus</name>
    <dbReference type="NCBI Taxonomy" id="33203"/>
    <lineage>
        <taxon>Eukaryota</taxon>
        <taxon>Fungi</taxon>
        <taxon>Dikarya</taxon>
        <taxon>Ascomycota</taxon>
        <taxon>Pezizomycotina</taxon>
        <taxon>Sordariomycetes</taxon>
        <taxon>Hypocreomycetidae</taxon>
        <taxon>Hypocreales</taxon>
        <taxon>Ophiocordycipitaceae</taxon>
        <taxon>Purpureocillium</taxon>
    </lineage>
</organism>
<name>A0ACC4DXY6_PURLI</name>
<sequence>MAAASTQSSASSSASAINPDERSRLQESFASLPFTSHPSRWDSLYRQAFTPWDRAGPSLALADLLAQRTDLVPPAQERDARGNLVQGVPRRTALVPGCGRGHDVLLLSSFGYDVWGLDYSPDAVRMAEENRKDAESKGLYKPVEEDLEKGDIKWLAGDFFDESWSKGIGTDGSGTFDLIYDYTVSLISAVVQLHVDPVPSATCTSTCRCIGVPANQQPTVPVRPAPEARPRWAKRMADLVHPKGRLVCLEFPTGKPLSEPGPPWGLNPEVYEALLSAPGEEVSYNPDGTVVHKPSSKPCQGELHRLSIIKPTRTHRAGTAEDGSVMDFISVWTR</sequence>
<evidence type="ECO:0000313" key="1">
    <source>
        <dbReference type="EMBL" id="KAL3960927.1"/>
    </source>
</evidence>
<comment type="caution">
    <text evidence="1">The sequence shown here is derived from an EMBL/GenBank/DDBJ whole genome shotgun (WGS) entry which is preliminary data.</text>
</comment>
<reference evidence="1" key="1">
    <citation type="submission" date="2024-12" db="EMBL/GenBank/DDBJ databases">
        <title>Comparative genomics and development of molecular markers within Purpureocillium lilacinum and among Purpureocillium species.</title>
        <authorList>
            <person name="Yeh Z.-Y."/>
            <person name="Ni N.-T."/>
            <person name="Lo P.-H."/>
            <person name="Mushyakhwo K."/>
            <person name="Lin C.-F."/>
            <person name="Nai Y.-S."/>
        </authorList>
    </citation>
    <scope>NUCLEOTIDE SEQUENCE</scope>
    <source>
        <strain evidence="1">NCHU-NPUST-175</strain>
    </source>
</reference>
<protein>
    <submittedName>
        <fullName evidence="1">Uncharacterized protein</fullName>
    </submittedName>
</protein>
<evidence type="ECO:0000313" key="2">
    <source>
        <dbReference type="Proteomes" id="UP001638806"/>
    </source>
</evidence>
<keyword evidence="2" id="KW-1185">Reference proteome</keyword>
<proteinExistence type="predicted"/>
<gene>
    <name evidence="1" type="ORF">ACCO45_006044</name>
</gene>
<dbReference type="Proteomes" id="UP001638806">
    <property type="component" value="Unassembled WGS sequence"/>
</dbReference>